<evidence type="ECO:0000256" key="1">
    <source>
        <dbReference type="ARBA" id="ARBA00022729"/>
    </source>
</evidence>
<dbReference type="Pfam" id="PF16077">
    <property type="entry name" value="Spaetzle"/>
    <property type="match status" value="1"/>
</dbReference>
<dbReference type="InterPro" id="IPR029034">
    <property type="entry name" value="Cystine-knot_cytokine"/>
</dbReference>
<keyword evidence="2" id="KW-1015">Disulfide bond</keyword>
<evidence type="ECO:0000259" key="5">
    <source>
        <dbReference type="Pfam" id="PF16077"/>
    </source>
</evidence>
<dbReference type="SUPFAM" id="SSF57501">
    <property type="entry name" value="Cystine-knot cytokines"/>
    <property type="match status" value="1"/>
</dbReference>
<keyword evidence="3" id="KW-0325">Glycoprotein</keyword>
<name>A0ABN7A6W1_9HEMI</name>
<dbReference type="PANTHER" id="PTHR23199:SF12">
    <property type="entry name" value="NEUROTROPHIN 1-RELATED"/>
    <property type="match status" value="1"/>
</dbReference>
<reference evidence="6 7" key="1">
    <citation type="submission" date="2023-09" db="EMBL/GenBank/DDBJ databases">
        <title>Nesidiocoris tenuis whole genome shotgun sequence.</title>
        <authorList>
            <person name="Shibata T."/>
            <person name="Shimoda M."/>
            <person name="Kobayashi T."/>
            <person name="Uehara T."/>
        </authorList>
    </citation>
    <scope>NUCLEOTIDE SEQUENCE [LARGE SCALE GENOMIC DNA]</scope>
    <source>
        <strain evidence="6 7">Japan</strain>
    </source>
</reference>
<protein>
    <recommendedName>
        <fullName evidence="5">Spaetzle domain-containing protein</fullName>
    </recommendedName>
</protein>
<dbReference type="Proteomes" id="UP001307889">
    <property type="component" value="Chromosome 1"/>
</dbReference>
<sequence>MALFGSFVLAFVITQIAGAPSDPKKPASSTTIRSAVSGWSGEPIVFPDASPISTNRIAPCPSGQKLCDEDENYPSDIIQRIPLETIKKFSHYFVNDSLLDTETPLAVKIDAVNEQDLCLSKEMLKFPKKAEATDNEMKYIVQIPGTKMQGVRVELCANEGSSCYYNDTFPLGYKTVCRQKYIHRTFLTLVQGTDKVETSEFSIPSCCVCKIIPPRLF</sequence>
<dbReference type="InterPro" id="IPR052444">
    <property type="entry name" value="Spz/Toll_ligand-like"/>
</dbReference>
<keyword evidence="7" id="KW-1185">Reference proteome</keyword>
<proteinExistence type="predicted"/>
<feature type="chain" id="PRO_5045665899" description="Spaetzle domain-containing protein" evidence="4">
    <location>
        <begin position="19"/>
        <end position="217"/>
    </location>
</feature>
<feature type="signal peptide" evidence="4">
    <location>
        <begin position="1"/>
        <end position="18"/>
    </location>
</feature>
<evidence type="ECO:0000313" key="6">
    <source>
        <dbReference type="EMBL" id="BES87845.1"/>
    </source>
</evidence>
<organism evidence="6 7">
    <name type="scientific">Nesidiocoris tenuis</name>
    <dbReference type="NCBI Taxonomy" id="355587"/>
    <lineage>
        <taxon>Eukaryota</taxon>
        <taxon>Metazoa</taxon>
        <taxon>Ecdysozoa</taxon>
        <taxon>Arthropoda</taxon>
        <taxon>Hexapoda</taxon>
        <taxon>Insecta</taxon>
        <taxon>Pterygota</taxon>
        <taxon>Neoptera</taxon>
        <taxon>Paraneoptera</taxon>
        <taxon>Hemiptera</taxon>
        <taxon>Heteroptera</taxon>
        <taxon>Panheteroptera</taxon>
        <taxon>Cimicomorpha</taxon>
        <taxon>Miridae</taxon>
        <taxon>Dicyphina</taxon>
        <taxon>Nesidiocoris</taxon>
    </lineage>
</organism>
<evidence type="ECO:0000256" key="2">
    <source>
        <dbReference type="ARBA" id="ARBA00023157"/>
    </source>
</evidence>
<dbReference type="PANTHER" id="PTHR23199">
    <property type="entry name" value="NEUROTROPHIN 1-RELATED"/>
    <property type="match status" value="1"/>
</dbReference>
<keyword evidence="1 4" id="KW-0732">Signal</keyword>
<evidence type="ECO:0000256" key="3">
    <source>
        <dbReference type="ARBA" id="ARBA00023180"/>
    </source>
</evidence>
<evidence type="ECO:0000256" key="4">
    <source>
        <dbReference type="SAM" id="SignalP"/>
    </source>
</evidence>
<dbReference type="Gene3D" id="2.10.90.10">
    <property type="entry name" value="Cystine-knot cytokines"/>
    <property type="match status" value="1"/>
</dbReference>
<dbReference type="EMBL" id="AP028909">
    <property type="protein sequence ID" value="BES87845.1"/>
    <property type="molecule type" value="Genomic_DNA"/>
</dbReference>
<dbReference type="InterPro" id="IPR032104">
    <property type="entry name" value="Spaetzle"/>
</dbReference>
<gene>
    <name evidence="6" type="ORF">NTJ_00651</name>
</gene>
<evidence type="ECO:0000313" key="7">
    <source>
        <dbReference type="Proteomes" id="UP001307889"/>
    </source>
</evidence>
<feature type="domain" description="Spaetzle" evidence="5">
    <location>
        <begin position="116"/>
        <end position="211"/>
    </location>
</feature>
<accession>A0ABN7A6W1</accession>